<feature type="transmembrane region" description="Helical" evidence="5">
    <location>
        <begin position="47"/>
        <end position="64"/>
    </location>
</feature>
<feature type="transmembrane region" description="Helical" evidence="5">
    <location>
        <begin position="7"/>
        <end position="27"/>
    </location>
</feature>
<evidence type="ECO:0000256" key="5">
    <source>
        <dbReference type="SAM" id="Phobius"/>
    </source>
</evidence>
<feature type="transmembrane region" description="Helical" evidence="5">
    <location>
        <begin position="84"/>
        <end position="109"/>
    </location>
</feature>
<dbReference type="GO" id="GO:0016020">
    <property type="term" value="C:membrane"/>
    <property type="evidence" value="ECO:0007669"/>
    <property type="project" value="UniProtKB-SubCell"/>
</dbReference>
<feature type="transmembrane region" description="Helical" evidence="5">
    <location>
        <begin position="413"/>
        <end position="431"/>
    </location>
</feature>
<keyword evidence="3 5" id="KW-1133">Transmembrane helix</keyword>
<feature type="transmembrane region" description="Helical" evidence="5">
    <location>
        <begin position="381"/>
        <end position="401"/>
    </location>
</feature>
<comment type="caution">
    <text evidence="6">The sequence shown here is derived from an EMBL/GenBank/DDBJ whole genome shotgun (WGS) entry which is preliminary data.</text>
</comment>
<feature type="transmembrane region" description="Helical" evidence="5">
    <location>
        <begin position="211"/>
        <end position="234"/>
    </location>
</feature>
<comment type="subcellular location">
    <subcellularLocation>
        <location evidence="1">Membrane</location>
        <topology evidence="1">Multi-pass membrane protein</topology>
    </subcellularLocation>
</comment>
<feature type="transmembrane region" description="Helical" evidence="5">
    <location>
        <begin position="169"/>
        <end position="191"/>
    </location>
</feature>
<keyword evidence="4 5" id="KW-0472">Membrane</keyword>
<feature type="transmembrane region" description="Helical" evidence="5">
    <location>
        <begin position="284"/>
        <end position="305"/>
    </location>
</feature>
<evidence type="ECO:0000256" key="3">
    <source>
        <dbReference type="ARBA" id="ARBA00022989"/>
    </source>
</evidence>
<feature type="transmembrane region" description="Helical" evidence="5">
    <location>
        <begin position="254"/>
        <end position="272"/>
    </location>
</feature>
<dbReference type="PANTHER" id="PTHR43424">
    <property type="entry name" value="LOCUS PUTATIVE PROTEIN 1-RELATED"/>
    <property type="match status" value="1"/>
</dbReference>
<dbReference type="PANTHER" id="PTHR43424:SF1">
    <property type="entry name" value="LOCUS PUTATIVE PROTEIN 1-RELATED"/>
    <property type="match status" value="1"/>
</dbReference>
<feature type="transmembrane region" description="Helical" evidence="5">
    <location>
        <begin position="146"/>
        <end position="163"/>
    </location>
</feature>
<dbReference type="InterPro" id="IPR052556">
    <property type="entry name" value="PolySynth_Transporter"/>
</dbReference>
<feature type="transmembrane region" description="Helical" evidence="5">
    <location>
        <begin position="437"/>
        <end position="461"/>
    </location>
</feature>
<feature type="transmembrane region" description="Helical" evidence="5">
    <location>
        <begin position="354"/>
        <end position="375"/>
    </location>
</feature>
<dbReference type="InterPro" id="IPR002797">
    <property type="entry name" value="Polysacc_synth"/>
</dbReference>
<protein>
    <submittedName>
        <fullName evidence="6">Oligosaccharide flippase family protein</fullName>
    </submittedName>
</protein>
<dbReference type="Pfam" id="PF01943">
    <property type="entry name" value="Polysacc_synt"/>
    <property type="match status" value="1"/>
</dbReference>
<sequence>MVSVKKNLVYSILLSLSQLLFPLVTFPYASRVLLPRGIGAVSFADSFTQYFILFASVGLPLYGVREVSKAKDDRVKLDRLFSELMLISLGFTLLYLVVYIACIFTVPKLYSSRELYFVGCCILLSNAFMIDWFYQGLENFSFIVKRTLVLRCLIVAGMFVWVREPADMVIYYALTLAAFAGGAAVNQLYALKWVTFTLTGLDFKKHLKPMLYIFASSVFISVYTIMDTIILGFLTNDTVVGYYSASARISKISLVVIGALGTALVPRLAAVFSQGHAEEARKLLATSASYVITLSVPLSIGTWVMAPELVSMFGGAAFMPSVSSLRIFAIVVIILGFAQIYSNQLLIPLNKEKFILRSVLAGVLVNLVLSFALIPRFKHDGAAFANVATEAVVTVMMAWYAAKFFRFPVPARFIIQSVVSCLFFVPARLLVAEVWPGTIFGAALAIILSAITYVILQLVVFKNELINGYYRSFRNRLAGLRSPDETTFT</sequence>
<gene>
    <name evidence="6" type="ORF">GS398_18945</name>
</gene>
<keyword evidence="2 5" id="KW-0812">Transmembrane</keyword>
<feature type="transmembrane region" description="Helical" evidence="5">
    <location>
        <begin position="115"/>
        <end position="134"/>
    </location>
</feature>
<evidence type="ECO:0000313" key="7">
    <source>
        <dbReference type="Proteomes" id="UP000451233"/>
    </source>
</evidence>
<organism evidence="6 7">
    <name type="scientific">Hufsiella ginkgonis</name>
    <dbReference type="NCBI Taxonomy" id="2695274"/>
    <lineage>
        <taxon>Bacteria</taxon>
        <taxon>Pseudomonadati</taxon>
        <taxon>Bacteroidota</taxon>
        <taxon>Sphingobacteriia</taxon>
        <taxon>Sphingobacteriales</taxon>
        <taxon>Sphingobacteriaceae</taxon>
        <taxon>Hufsiella</taxon>
    </lineage>
</organism>
<proteinExistence type="predicted"/>
<evidence type="ECO:0000256" key="2">
    <source>
        <dbReference type="ARBA" id="ARBA00022692"/>
    </source>
</evidence>
<name>A0A7K1Y281_9SPHI</name>
<accession>A0A7K1Y281</accession>
<feature type="transmembrane region" description="Helical" evidence="5">
    <location>
        <begin position="325"/>
        <end position="342"/>
    </location>
</feature>
<dbReference type="AlphaFoldDB" id="A0A7K1Y281"/>
<dbReference type="EMBL" id="WVHS01000005">
    <property type="protein sequence ID" value="MXV17383.1"/>
    <property type="molecule type" value="Genomic_DNA"/>
</dbReference>
<dbReference type="CDD" id="cd13128">
    <property type="entry name" value="MATE_Wzx_like"/>
    <property type="match status" value="1"/>
</dbReference>
<keyword evidence="7" id="KW-1185">Reference proteome</keyword>
<dbReference type="RefSeq" id="WP_160908393.1">
    <property type="nucleotide sequence ID" value="NZ_WVHS01000005.1"/>
</dbReference>
<reference evidence="6 7" key="1">
    <citation type="submission" date="2019-11" db="EMBL/GenBank/DDBJ databases">
        <title>Pedobacter sp. HMF7056 Genome sequencing and assembly.</title>
        <authorList>
            <person name="Kang H."/>
            <person name="Kim H."/>
            <person name="Joh K."/>
        </authorList>
    </citation>
    <scope>NUCLEOTIDE SEQUENCE [LARGE SCALE GENOMIC DNA]</scope>
    <source>
        <strain evidence="6 7">HMF7056</strain>
    </source>
</reference>
<evidence type="ECO:0000313" key="6">
    <source>
        <dbReference type="EMBL" id="MXV17383.1"/>
    </source>
</evidence>
<evidence type="ECO:0000256" key="4">
    <source>
        <dbReference type="ARBA" id="ARBA00023136"/>
    </source>
</evidence>
<dbReference type="Proteomes" id="UP000451233">
    <property type="component" value="Unassembled WGS sequence"/>
</dbReference>
<evidence type="ECO:0000256" key="1">
    <source>
        <dbReference type="ARBA" id="ARBA00004141"/>
    </source>
</evidence>